<sequence length="758" mass="81281">MSTKSEQRAPLPRATDAITKVVNGDATSLASTNDSINGFEENGVCEQQQHSHDIEQQQHVVGSAPACSTVNLENGVIAGAGELSPSALRRSTRACALRAAERIKLKESLTPIIDGLASQSGEGYVSGDDDLDEGKRPAKKRRMASGYVLDQSNCKFGIKLEGDEVLLMSDESEVSSLNDFETEQLKKSYEKILHRDMPEEQRRERELLLKAMEADLRLEEAKLMMLKKLRLSQQVSVRQLQDANVRKMTANVAQNGSGNAYKPPVATPPTRSVGCSHNTVHPKASTSSNTTTTSSSSASALSSRNAINTAAALMKLTQQQQQMLQNAAKSGLLNSAAAQAILQQAQQHAQSNGRMNHHHHQQQQQQASAALSQQQQSRLNAIAQSTARESAVQKAAAAKLALRRQLEQQLLQIPPPRPPPPEMQFIPNGSQPDFCYLLGLDIAVQRLLKDKNATKHVSEGPYICEECGTDYTPLWRAIGANEDSLHLYCEACVKAAQKKKMRQDHTALLRKAFNKVLEKEQELEKEIAEGKYETIVPSSSTPRSATPVATPPPKHATKTTPNSGISTSNLKTSASSSALLHQQTKSQAHKRPASNAPNIGSPSVTTQNVAAAAAAAAIAAAAGGTTSSNLLQQQMAAAAFRHTNPMLAAAMMANPLLSAPNMLQMQWNPLMQQRLPNLAMAALAQAVQSAQQSNAAAAGSGAAAAAAANPLAALAASMNPAAAAALFNNPQMARQLQQVYQASQRNFLLEYAKSQIKK</sequence>
<comment type="subcellular location">
    <subcellularLocation>
        <location evidence="1">Nucleus</location>
    </subcellularLocation>
</comment>
<dbReference type="InterPro" id="IPR038446">
    <property type="entry name" value="CEBP_ZZ_sf"/>
</dbReference>
<keyword evidence="9" id="KW-1185">Reference proteome</keyword>
<evidence type="ECO:0000256" key="3">
    <source>
        <dbReference type="ARBA" id="ARBA00023054"/>
    </source>
</evidence>
<evidence type="ECO:0000256" key="6">
    <source>
        <dbReference type="SAM" id="MobiDB-lite"/>
    </source>
</evidence>
<dbReference type="PANTHER" id="PTHR13455:SF7">
    <property type="entry name" value="SIMJANG, ISOFORM E"/>
    <property type="match status" value="1"/>
</dbReference>
<dbReference type="Proteomes" id="UP000267096">
    <property type="component" value="Unassembled WGS sequence"/>
</dbReference>
<organism evidence="10">
    <name type="scientific">Anisakis simplex</name>
    <name type="common">Herring worm</name>
    <dbReference type="NCBI Taxonomy" id="6269"/>
    <lineage>
        <taxon>Eukaryota</taxon>
        <taxon>Metazoa</taxon>
        <taxon>Ecdysozoa</taxon>
        <taxon>Nematoda</taxon>
        <taxon>Chromadorea</taxon>
        <taxon>Rhabditida</taxon>
        <taxon>Spirurina</taxon>
        <taxon>Ascaridomorpha</taxon>
        <taxon>Ascaridoidea</taxon>
        <taxon>Anisakidae</taxon>
        <taxon>Anisakis</taxon>
        <taxon>Anisakis simplex complex</taxon>
    </lineage>
</organism>
<dbReference type="Pfam" id="PF16563">
    <property type="entry name" value="P66_CC"/>
    <property type="match status" value="1"/>
</dbReference>
<evidence type="ECO:0000256" key="2">
    <source>
        <dbReference type="ARBA" id="ARBA00023015"/>
    </source>
</evidence>
<dbReference type="AlphaFoldDB" id="A0A0M3JUJ7"/>
<evidence type="ECO:0000256" key="1">
    <source>
        <dbReference type="ARBA" id="ARBA00004123"/>
    </source>
</evidence>
<evidence type="ECO:0000313" key="9">
    <source>
        <dbReference type="Proteomes" id="UP000267096"/>
    </source>
</evidence>
<reference evidence="10" key="1">
    <citation type="submission" date="2017-02" db="UniProtKB">
        <authorList>
            <consortium name="WormBaseParasite"/>
        </authorList>
    </citation>
    <scope>IDENTIFICATION</scope>
</reference>
<evidence type="ECO:0000313" key="10">
    <source>
        <dbReference type="WBParaSite" id="ASIM_0001186001-mRNA-1"/>
    </source>
</evidence>
<feature type="compositionally biased region" description="Low complexity" evidence="6">
    <location>
        <begin position="558"/>
        <end position="580"/>
    </location>
</feature>
<protein>
    <submittedName>
        <fullName evidence="10">GATA-type domain-containing protein</fullName>
    </submittedName>
</protein>
<dbReference type="InterPro" id="IPR040386">
    <property type="entry name" value="P66"/>
</dbReference>
<dbReference type="Gene3D" id="6.10.250.1650">
    <property type="match status" value="1"/>
</dbReference>
<dbReference type="PANTHER" id="PTHR13455">
    <property type="entry name" value="TRANSCRIPTIONAL REPRESSOR P66-RELATED"/>
    <property type="match status" value="1"/>
</dbReference>
<keyword evidence="2" id="KW-0805">Transcription regulation</keyword>
<feature type="compositionally biased region" description="Low complexity" evidence="6">
    <location>
        <begin position="284"/>
        <end position="301"/>
    </location>
</feature>
<dbReference type="GO" id="GO:0043565">
    <property type="term" value="F:sequence-specific DNA binding"/>
    <property type="evidence" value="ECO:0007669"/>
    <property type="project" value="InterPro"/>
</dbReference>
<feature type="region of interest" description="Disordered" evidence="6">
    <location>
        <begin position="343"/>
        <end position="376"/>
    </location>
</feature>
<proteinExistence type="predicted"/>
<keyword evidence="5" id="KW-0539">Nucleus</keyword>
<dbReference type="GO" id="GO:0016581">
    <property type="term" value="C:NuRD complex"/>
    <property type="evidence" value="ECO:0007669"/>
    <property type="project" value="TreeGrafter"/>
</dbReference>
<gene>
    <name evidence="8" type="ORF">ASIM_LOCUS11326</name>
</gene>
<feature type="compositionally biased region" description="Polar residues" evidence="6">
    <location>
        <begin position="269"/>
        <end position="279"/>
    </location>
</feature>
<dbReference type="Gene3D" id="4.10.640.40">
    <property type="entry name" value="Cytoplasmic polyadenylation element-binding protein, ZZ domain"/>
    <property type="match status" value="1"/>
</dbReference>
<evidence type="ECO:0000313" key="8">
    <source>
        <dbReference type="EMBL" id="VDK44809.1"/>
    </source>
</evidence>
<dbReference type="InterPro" id="IPR000679">
    <property type="entry name" value="Znf_GATA"/>
</dbReference>
<name>A0A0M3JUJ7_ANISI</name>
<accession>A0A0M3JUJ7</accession>
<evidence type="ECO:0000256" key="5">
    <source>
        <dbReference type="ARBA" id="ARBA00023242"/>
    </source>
</evidence>
<dbReference type="OrthoDB" id="8186989at2759"/>
<keyword evidence="3" id="KW-0175">Coiled coil</keyword>
<dbReference type="PROSITE" id="PS00344">
    <property type="entry name" value="GATA_ZN_FINGER_1"/>
    <property type="match status" value="1"/>
</dbReference>
<feature type="domain" description="GATA-type" evidence="7">
    <location>
        <begin position="464"/>
        <end position="492"/>
    </location>
</feature>
<dbReference type="InterPro" id="IPR032346">
    <property type="entry name" value="P66_CC"/>
</dbReference>
<feature type="region of interest" description="Disordered" evidence="6">
    <location>
        <begin position="254"/>
        <end position="301"/>
    </location>
</feature>
<dbReference type="EMBL" id="UYRR01031059">
    <property type="protein sequence ID" value="VDK44809.1"/>
    <property type="molecule type" value="Genomic_DNA"/>
</dbReference>
<feature type="region of interest" description="Disordered" evidence="6">
    <location>
        <begin position="533"/>
        <end position="602"/>
    </location>
</feature>
<keyword evidence="4" id="KW-0804">Transcription</keyword>
<reference evidence="8 9" key="2">
    <citation type="submission" date="2018-11" db="EMBL/GenBank/DDBJ databases">
        <authorList>
            <consortium name="Pathogen Informatics"/>
        </authorList>
    </citation>
    <scope>NUCLEOTIDE SEQUENCE [LARGE SCALE GENOMIC DNA]</scope>
</reference>
<evidence type="ECO:0000256" key="4">
    <source>
        <dbReference type="ARBA" id="ARBA00023163"/>
    </source>
</evidence>
<feature type="compositionally biased region" description="Low complexity" evidence="6">
    <location>
        <begin position="362"/>
        <end position="376"/>
    </location>
</feature>
<dbReference type="GO" id="GO:0000122">
    <property type="term" value="P:negative regulation of transcription by RNA polymerase II"/>
    <property type="evidence" value="ECO:0007669"/>
    <property type="project" value="InterPro"/>
</dbReference>
<dbReference type="WBParaSite" id="ASIM_0001186001-mRNA-1">
    <property type="protein sequence ID" value="ASIM_0001186001-mRNA-1"/>
    <property type="gene ID" value="ASIM_0001186001"/>
</dbReference>
<evidence type="ECO:0000259" key="7">
    <source>
        <dbReference type="PROSITE" id="PS00344"/>
    </source>
</evidence>